<comment type="caution">
    <text evidence="4">The sequence shown here is derived from an EMBL/GenBank/DDBJ whole genome shotgun (WGS) entry which is preliminary data.</text>
</comment>
<feature type="domain" description="AMP-dependent synthetase/ligase" evidence="2">
    <location>
        <begin position="10"/>
        <end position="346"/>
    </location>
</feature>
<evidence type="ECO:0000259" key="3">
    <source>
        <dbReference type="Pfam" id="PF13193"/>
    </source>
</evidence>
<dbReference type="InterPro" id="IPR000873">
    <property type="entry name" value="AMP-dep_synth/lig_dom"/>
</dbReference>
<dbReference type="Gene3D" id="3.40.50.12780">
    <property type="entry name" value="N-terminal domain of ligase-like"/>
    <property type="match status" value="1"/>
</dbReference>
<dbReference type="InterPro" id="IPR045851">
    <property type="entry name" value="AMP-bd_C_sf"/>
</dbReference>
<evidence type="ECO:0000313" key="5">
    <source>
        <dbReference type="Proteomes" id="UP000278673"/>
    </source>
</evidence>
<protein>
    <submittedName>
        <fullName evidence="4">Acyl-CoA synthetase</fullName>
    </submittedName>
</protein>
<dbReference type="Gene3D" id="3.30.300.30">
    <property type="match status" value="1"/>
</dbReference>
<gene>
    <name evidence="4" type="ORF">EBN88_05815</name>
</gene>
<evidence type="ECO:0000256" key="1">
    <source>
        <dbReference type="ARBA" id="ARBA00006432"/>
    </source>
</evidence>
<comment type="similarity">
    <text evidence="1">Belongs to the ATP-dependent AMP-binding enzyme family.</text>
</comment>
<feature type="domain" description="AMP-binding enzyme C-terminal" evidence="3">
    <location>
        <begin position="398"/>
        <end position="474"/>
    </location>
</feature>
<keyword evidence="5" id="KW-1185">Reference proteome</keyword>
<dbReference type="RefSeq" id="WP_122182721.1">
    <property type="nucleotide sequence ID" value="NZ_RFFJ01000018.1"/>
</dbReference>
<dbReference type="PANTHER" id="PTHR43201">
    <property type="entry name" value="ACYL-COA SYNTHETASE"/>
    <property type="match status" value="1"/>
</dbReference>
<dbReference type="EMBL" id="RFFJ01000018">
    <property type="protein sequence ID" value="RMI44125.1"/>
    <property type="molecule type" value="Genomic_DNA"/>
</dbReference>
<dbReference type="InterPro" id="IPR020845">
    <property type="entry name" value="AMP-binding_CS"/>
</dbReference>
<dbReference type="AlphaFoldDB" id="A0A3M2M6I4"/>
<dbReference type="NCBIfam" id="NF005858">
    <property type="entry name" value="PRK07787.1"/>
    <property type="match status" value="1"/>
</dbReference>
<dbReference type="PANTHER" id="PTHR43201:SF8">
    <property type="entry name" value="ACYL-COA SYNTHETASE FAMILY MEMBER 3"/>
    <property type="match status" value="1"/>
</dbReference>
<proteinExistence type="inferred from homology"/>
<dbReference type="Proteomes" id="UP000278673">
    <property type="component" value="Unassembled WGS sequence"/>
</dbReference>
<dbReference type="Pfam" id="PF00501">
    <property type="entry name" value="AMP-binding"/>
    <property type="match status" value="1"/>
</dbReference>
<evidence type="ECO:0000259" key="2">
    <source>
        <dbReference type="Pfam" id="PF00501"/>
    </source>
</evidence>
<accession>A0A3M2M6I4</accession>
<organism evidence="4 5">
    <name type="scientific">Streptomyces triticirhizae</name>
    <dbReference type="NCBI Taxonomy" id="2483353"/>
    <lineage>
        <taxon>Bacteria</taxon>
        <taxon>Bacillati</taxon>
        <taxon>Actinomycetota</taxon>
        <taxon>Actinomycetes</taxon>
        <taxon>Kitasatosporales</taxon>
        <taxon>Streptomycetaceae</taxon>
        <taxon>Streptomyces</taxon>
    </lineage>
</organism>
<dbReference type="GO" id="GO:0006631">
    <property type="term" value="P:fatty acid metabolic process"/>
    <property type="evidence" value="ECO:0007669"/>
    <property type="project" value="TreeGrafter"/>
</dbReference>
<dbReference type="SUPFAM" id="SSF56801">
    <property type="entry name" value="Acetyl-CoA synthetase-like"/>
    <property type="match status" value="1"/>
</dbReference>
<dbReference type="InterPro" id="IPR042099">
    <property type="entry name" value="ANL_N_sf"/>
</dbReference>
<dbReference type="PROSITE" id="PS00455">
    <property type="entry name" value="AMP_BINDING"/>
    <property type="match status" value="1"/>
</dbReference>
<reference evidence="4 5" key="1">
    <citation type="submission" date="2018-10" db="EMBL/GenBank/DDBJ databases">
        <title>Isolation, diversity and antifungal activity of actinobacteria from wheat.</title>
        <authorList>
            <person name="Han C."/>
        </authorList>
    </citation>
    <scope>NUCLEOTIDE SEQUENCE [LARGE SCALE GENOMIC DNA]</scope>
    <source>
        <strain evidence="4 5">NEAU-YY642</strain>
    </source>
</reference>
<dbReference type="InterPro" id="IPR025110">
    <property type="entry name" value="AMP-bd_C"/>
</dbReference>
<dbReference type="Pfam" id="PF13193">
    <property type="entry name" value="AMP-binding_C"/>
    <property type="match status" value="1"/>
</dbReference>
<name>A0A3M2M6I4_9ACTN</name>
<dbReference type="GO" id="GO:0031956">
    <property type="term" value="F:medium-chain fatty acid-CoA ligase activity"/>
    <property type="evidence" value="ECO:0007669"/>
    <property type="project" value="TreeGrafter"/>
</dbReference>
<sequence length="481" mass="50263">MSSLFPALDNAPAKSALHFGDQILDYPTLRSVALTLAGALRDQSRVAVWATPTPHTAVGVVAALLAGVPVVPLNPKSGARELAHVVNDSEPSLLLTPPGAAELPPELAGLPVLEVALDAGAEEPPAASAIDPEQPALVVYTSGTTGPPKGALISRRAVAATLDALADAWGWTERDVVVHGLPLFHVHGLVLGVLGPLRRGGTVRHLGRFSPDGVRQALTSGGTVLFGVPTMYHRLAEAVDGDRALADALAGARLLVSGSAPLPLPDHERLWQATGRRVVERYGMTETLMNTSVRADGPPATGTVGVALPGVEVRLVDDAGRPLDVGDGETVGEIQVRGPNLFSGYLNRPEATAEAFDAGGWFRTGDMATRDSTGGYRIVGRRSTDLIKSGGYKIGAGEIENVLLAHPGVAEAAVTAAPDPDLGERVVAWVVPRDPADPPTLEELSDHVVGQLAAHKRPREVRFLAALPRNDLGKVLKRELV</sequence>
<evidence type="ECO:0000313" key="4">
    <source>
        <dbReference type="EMBL" id="RMI44125.1"/>
    </source>
</evidence>
<dbReference type="CDD" id="cd05941">
    <property type="entry name" value="MCS"/>
    <property type="match status" value="1"/>
</dbReference>